<gene>
    <name evidence="1" type="ORF">ODALV1_LOCUS26708</name>
</gene>
<sequence>MNSREGKARKWFQWTAKLLSKPKQEITQCTTDFDTDTPENSNSFPPEFICLPISQPTVECSGIQRIGATKPPALDKLGADTIRTHRLEPPLSPSVLVLETLGKYSRLSLPQAISTSKTFTTNPFPTNSLTIWWNYRHVSFAHILQRSMRWDKFFCQYGHFLTHLNFTYFEETLWQLKQVLIHTPNLQALSIIDLGVKQEATPATILQNKDAGGIIISRHLATLQICEDCQIYLADWLLRLCAHQLVNLIITTENEELLVCVFRRKFEKLKQLRIRSSQFPGAFYEILQVQSNPKLEYLFIVARFCYGENAINYKTYMDFIGQFSTTLVHLCLDMAPVSQGCFGYLKEKGHIFAKIRWLTLRRGLMTVSWEGTQAKKDAEALFPNVTDVKIVYLV</sequence>
<protein>
    <submittedName>
        <fullName evidence="1">Uncharacterized protein</fullName>
    </submittedName>
</protein>
<evidence type="ECO:0000313" key="1">
    <source>
        <dbReference type="EMBL" id="CAL8136980.1"/>
    </source>
</evidence>
<keyword evidence="2" id="KW-1185">Reference proteome</keyword>
<comment type="caution">
    <text evidence="1">The sequence shown here is derived from an EMBL/GenBank/DDBJ whole genome shotgun (WGS) entry which is preliminary data.</text>
</comment>
<evidence type="ECO:0000313" key="2">
    <source>
        <dbReference type="Proteomes" id="UP001642540"/>
    </source>
</evidence>
<dbReference type="EMBL" id="CAXLJM020000113">
    <property type="protein sequence ID" value="CAL8136980.1"/>
    <property type="molecule type" value="Genomic_DNA"/>
</dbReference>
<accession>A0ABP1RW21</accession>
<proteinExistence type="predicted"/>
<name>A0ABP1RW21_9HEXA</name>
<dbReference type="Proteomes" id="UP001642540">
    <property type="component" value="Unassembled WGS sequence"/>
</dbReference>
<organism evidence="1 2">
    <name type="scientific">Orchesella dallaii</name>
    <dbReference type="NCBI Taxonomy" id="48710"/>
    <lineage>
        <taxon>Eukaryota</taxon>
        <taxon>Metazoa</taxon>
        <taxon>Ecdysozoa</taxon>
        <taxon>Arthropoda</taxon>
        <taxon>Hexapoda</taxon>
        <taxon>Collembola</taxon>
        <taxon>Entomobryomorpha</taxon>
        <taxon>Entomobryoidea</taxon>
        <taxon>Orchesellidae</taxon>
        <taxon>Orchesellinae</taxon>
        <taxon>Orchesella</taxon>
    </lineage>
</organism>
<reference evidence="1 2" key="1">
    <citation type="submission" date="2024-08" db="EMBL/GenBank/DDBJ databases">
        <authorList>
            <person name="Cucini C."/>
            <person name="Frati F."/>
        </authorList>
    </citation>
    <scope>NUCLEOTIDE SEQUENCE [LARGE SCALE GENOMIC DNA]</scope>
</reference>